<feature type="compositionally biased region" description="Basic and acidic residues" evidence="1">
    <location>
        <begin position="120"/>
        <end position="139"/>
    </location>
</feature>
<keyword evidence="3" id="KW-1185">Reference proteome</keyword>
<organism evidence="2 3">
    <name type="scientific">Linnemannia hyalina</name>
    <dbReference type="NCBI Taxonomy" id="64524"/>
    <lineage>
        <taxon>Eukaryota</taxon>
        <taxon>Fungi</taxon>
        <taxon>Fungi incertae sedis</taxon>
        <taxon>Mucoromycota</taxon>
        <taxon>Mortierellomycotina</taxon>
        <taxon>Mortierellomycetes</taxon>
        <taxon>Mortierellales</taxon>
        <taxon>Mortierellaceae</taxon>
        <taxon>Linnemannia</taxon>
    </lineage>
</organism>
<evidence type="ECO:0000313" key="2">
    <source>
        <dbReference type="EMBL" id="KAG9067810.1"/>
    </source>
</evidence>
<dbReference type="Proteomes" id="UP000707451">
    <property type="component" value="Unassembled WGS sequence"/>
</dbReference>
<dbReference type="GO" id="GO:0016538">
    <property type="term" value="F:cyclin-dependent protein serine/threonine kinase regulator activity"/>
    <property type="evidence" value="ECO:0007669"/>
    <property type="project" value="InterPro"/>
</dbReference>
<feature type="compositionally biased region" description="Basic and acidic residues" evidence="1">
    <location>
        <begin position="48"/>
        <end position="61"/>
    </location>
</feature>
<sequence length="445" mass="49528">MTGYCTPSPQSARILNAGVSAVFHGQLHQPSSKSSPVLAVSSEAGTDTPKRKATEAPESRPRGLTLSQISPQSMDPNQEVNTPQPGIFDNSDSDNLIDNAASQSYLEGFWNGSDDPVEQDSNKRPKSELRGVEGRKWRTDSNPQKPRPKLSRRSTGSIMVDLTLTGDNDDNPDDDLPMTPATRPAAEFEVWRDEEQTPVKKGGSRTRRAPLTDISLSIGTPTMPAAFFNTKQLGPLMTRQPKKVISPFPQCQHYWDEYANDTFNYLLEIESRYDRYLYFDEHSEFGDYRATLVQWIIELCYGWFKLPPGTLHVAGNLKSLQARSAPTTSNMEVDILKALKFEILVASATGFSDYIQRAIVDHEETRQLIDIAAAAVWISLCAIGLDWSEDLAILTGYSRNDLSPCSVVFSDLVLSTDNPLDLQATLNFRYPIDQTMATLRTVLAR</sequence>
<feature type="compositionally biased region" description="Polar residues" evidence="1">
    <location>
        <begin position="93"/>
        <end position="105"/>
    </location>
</feature>
<dbReference type="InterPro" id="IPR036915">
    <property type="entry name" value="Cyclin-like_sf"/>
</dbReference>
<evidence type="ECO:0000256" key="1">
    <source>
        <dbReference type="SAM" id="MobiDB-lite"/>
    </source>
</evidence>
<accession>A0A9P8BTM4</accession>
<proteinExistence type="predicted"/>
<feature type="region of interest" description="Disordered" evidence="1">
    <location>
        <begin position="27"/>
        <end position="186"/>
    </location>
</feature>
<gene>
    <name evidence="2" type="ORF">KI688_011398</name>
</gene>
<dbReference type="EMBL" id="JAHRHY010000007">
    <property type="protein sequence ID" value="KAG9067810.1"/>
    <property type="molecule type" value="Genomic_DNA"/>
</dbReference>
<protein>
    <recommendedName>
        <fullName evidence="4">Cyclin N-terminal domain-containing protein</fullName>
    </recommendedName>
</protein>
<feature type="compositionally biased region" description="Acidic residues" evidence="1">
    <location>
        <begin position="167"/>
        <end position="176"/>
    </location>
</feature>
<name>A0A9P8BTM4_9FUNG</name>
<dbReference type="AlphaFoldDB" id="A0A9P8BTM4"/>
<evidence type="ECO:0000313" key="3">
    <source>
        <dbReference type="Proteomes" id="UP000707451"/>
    </source>
</evidence>
<dbReference type="Gene3D" id="1.10.472.10">
    <property type="entry name" value="Cyclin-like"/>
    <property type="match status" value="1"/>
</dbReference>
<feature type="compositionally biased region" description="Low complexity" evidence="1">
    <location>
        <begin position="30"/>
        <end position="42"/>
    </location>
</feature>
<dbReference type="SUPFAM" id="SSF47954">
    <property type="entry name" value="Cyclin-like"/>
    <property type="match status" value="2"/>
</dbReference>
<reference evidence="2" key="1">
    <citation type="submission" date="2021-06" db="EMBL/GenBank/DDBJ databases">
        <title>Genome Sequence of Mortierella hyaline Strain SCG-10, a Cold-Adapted, Nitrate-Reducing Fungus Isolated from Soil in Minnesota, USA.</title>
        <authorList>
            <person name="Aldossari N."/>
        </authorList>
    </citation>
    <scope>NUCLEOTIDE SEQUENCE</scope>
    <source>
        <strain evidence="2">SCG-10</strain>
    </source>
</reference>
<dbReference type="GO" id="GO:0044772">
    <property type="term" value="P:mitotic cell cycle phase transition"/>
    <property type="evidence" value="ECO:0007669"/>
    <property type="project" value="InterPro"/>
</dbReference>
<comment type="caution">
    <text evidence="2">The sequence shown here is derived from an EMBL/GenBank/DDBJ whole genome shotgun (WGS) entry which is preliminary data.</text>
</comment>
<evidence type="ECO:0008006" key="4">
    <source>
        <dbReference type="Google" id="ProtNLM"/>
    </source>
</evidence>
<dbReference type="OrthoDB" id="5590282at2759"/>
<feature type="compositionally biased region" description="Polar residues" evidence="1">
    <location>
        <begin position="65"/>
        <end position="84"/>
    </location>
</feature>